<dbReference type="InterPro" id="IPR015943">
    <property type="entry name" value="WD40/YVTN_repeat-like_dom_sf"/>
</dbReference>
<dbReference type="InterPro" id="IPR040315">
    <property type="entry name" value="WDR46/Utp7"/>
</dbReference>
<dbReference type="InterPro" id="IPR012952">
    <property type="entry name" value="BING4_C_dom"/>
</dbReference>
<dbReference type="Proteomes" id="UP001164746">
    <property type="component" value="Chromosome 17"/>
</dbReference>
<dbReference type="PROSITE" id="PS00678">
    <property type="entry name" value="WD_REPEATS_1"/>
    <property type="match status" value="1"/>
</dbReference>
<dbReference type="SMART" id="SM01033">
    <property type="entry name" value="BING4CT"/>
    <property type="match status" value="1"/>
</dbReference>
<dbReference type="Pfam" id="PF08149">
    <property type="entry name" value="BING4CT"/>
    <property type="match status" value="1"/>
</dbReference>
<organism evidence="8 9">
    <name type="scientific">Mya arenaria</name>
    <name type="common">Soft-shell clam</name>
    <dbReference type="NCBI Taxonomy" id="6604"/>
    <lineage>
        <taxon>Eukaryota</taxon>
        <taxon>Metazoa</taxon>
        <taxon>Spiralia</taxon>
        <taxon>Lophotrochozoa</taxon>
        <taxon>Mollusca</taxon>
        <taxon>Bivalvia</taxon>
        <taxon>Autobranchia</taxon>
        <taxon>Heteroconchia</taxon>
        <taxon>Euheterodonta</taxon>
        <taxon>Imparidentia</taxon>
        <taxon>Neoheterodontei</taxon>
        <taxon>Myida</taxon>
        <taxon>Myoidea</taxon>
        <taxon>Myidae</taxon>
        <taxon>Mya</taxon>
    </lineage>
</organism>
<reference evidence="8" key="1">
    <citation type="submission" date="2022-11" db="EMBL/GenBank/DDBJ databases">
        <title>Centuries of genome instability and evolution in soft-shell clam transmissible cancer (bioRxiv).</title>
        <authorList>
            <person name="Hart S.F.M."/>
            <person name="Yonemitsu M.A."/>
            <person name="Giersch R.M."/>
            <person name="Beal B.F."/>
            <person name="Arriagada G."/>
            <person name="Davis B.W."/>
            <person name="Ostrander E.A."/>
            <person name="Goff S.P."/>
            <person name="Metzger M.J."/>
        </authorList>
    </citation>
    <scope>NUCLEOTIDE SEQUENCE</scope>
    <source>
        <strain evidence="8">MELC-2E11</strain>
        <tissue evidence="8">Siphon/mantle</tissue>
    </source>
</reference>
<dbReference type="InterPro" id="IPR001680">
    <property type="entry name" value="WD40_rpt"/>
</dbReference>
<feature type="repeat" description="WD" evidence="5">
    <location>
        <begin position="317"/>
        <end position="358"/>
    </location>
</feature>
<evidence type="ECO:0000259" key="7">
    <source>
        <dbReference type="SMART" id="SM01033"/>
    </source>
</evidence>
<dbReference type="PANTHER" id="PTHR14085">
    <property type="entry name" value="WD-REPEAT PROTEIN BING4"/>
    <property type="match status" value="1"/>
</dbReference>
<dbReference type="Gene3D" id="2.130.10.10">
    <property type="entry name" value="YVTN repeat-like/Quinoprotein amine dehydrogenase"/>
    <property type="match status" value="1"/>
</dbReference>
<evidence type="ECO:0000256" key="3">
    <source>
        <dbReference type="ARBA" id="ARBA00022737"/>
    </source>
</evidence>
<feature type="compositionally biased region" description="Basic and acidic residues" evidence="6">
    <location>
        <begin position="522"/>
        <end position="548"/>
    </location>
</feature>
<evidence type="ECO:0000313" key="8">
    <source>
        <dbReference type="EMBL" id="WAR30931.1"/>
    </source>
</evidence>
<comment type="subcellular location">
    <subcellularLocation>
        <location evidence="1">Nucleus</location>
        <location evidence="1">Nucleolus</location>
    </subcellularLocation>
</comment>
<evidence type="ECO:0000256" key="2">
    <source>
        <dbReference type="ARBA" id="ARBA00022574"/>
    </source>
</evidence>
<feature type="domain" description="BING4 C-terminal" evidence="7">
    <location>
        <begin position="373"/>
        <end position="451"/>
    </location>
</feature>
<dbReference type="SUPFAM" id="SSF50978">
    <property type="entry name" value="WD40 repeat-like"/>
    <property type="match status" value="1"/>
</dbReference>
<dbReference type="InterPro" id="IPR019775">
    <property type="entry name" value="WD40_repeat_CS"/>
</dbReference>
<evidence type="ECO:0000256" key="1">
    <source>
        <dbReference type="ARBA" id="ARBA00004604"/>
    </source>
</evidence>
<dbReference type="InterPro" id="IPR036322">
    <property type="entry name" value="WD40_repeat_dom_sf"/>
</dbReference>
<proteinExistence type="predicted"/>
<dbReference type="EMBL" id="CP111028">
    <property type="protein sequence ID" value="WAR30931.1"/>
    <property type="molecule type" value="Genomic_DNA"/>
</dbReference>
<keyword evidence="2 5" id="KW-0853">WD repeat</keyword>
<feature type="compositionally biased region" description="Basic residues" evidence="6">
    <location>
        <begin position="486"/>
        <end position="502"/>
    </location>
</feature>
<evidence type="ECO:0000256" key="5">
    <source>
        <dbReference type="PROSITE-ProRule" id="PRU00221"/>
    </source>
</evidence>
<protein>
    <submittedName>
        <fullName evidence="8">WDR46-like protein</fullName>
    </submittedName>
</protein>
<name>A0ABY7GDA0_MYAAR</name>
<evidence type="ECO:0000313" key="9">
    <source>
        <dbReference type="Proteomes" id="UP001164746"/>
    </source>
</evidence>
<accession>A0ABY7GDA0</accession>
<dbReference type="Pfam" id="PF00400">
    <property type="entry name" value="WD40"/>
    <property type="match status" value="1"/>
</dbReference>
<feature type="region of interest" description="Disordered" evidence="6">
    <location>
        <begin position="486"/>
        <end position="548"/>
    </location>
</feature>
<gene>
    <name evidence="8" type="ORF">MAR_033473</name>
</gene>
<dbReference type="SMART" id="SM00320">
    <property type="entry name" value="WD40"/>
    <property type="match status" value="3"/>
</dbReference>
<evidence type="ECO:0000256" key="6">
    <source>
        <dbReference type="SAM" id="MobiDB-lite"/>
    </source>
</evidence>
<dbReference type="PANTHER" id="PTHR14085:SF3">
    <property type="entry name" value="WD REPEAT-CONTAINING PROTEIN 46"/>
    <property type="match status" value="1"/>
</dbReference>
<keyword evidence="9" id="KW-1185">Reference proteome</keyword>
<sequence length="548" mass="63013">MENKETDSKNSSSEQRVADKSKFKKKVKRYYDIQSDETQDTKKKKSKNRSAFKMMSYANPGEASLPQKVYKVDIARTDRHRVWEKKQQHKLNKLINRENMRTKEDPFPGEKPVPLETIQNCLQAEDGEDTTSISQHDLAKAVDISSAEKFFELKLPDFGPYRLNYTRNGRFLLIGGHKGHVAAIDWMTKKLLCEVNVMETVNDIKWLHQETMYAVAQKQWTYIYDNQGIELHCLKRLDSVLRMEFLPYHFLLATANAKGYLSYIDVSIGEKVAGYGTQMGRLDVMCQNPSNAVVALGHSGGTVTMWCPKMKEAAVKMLCHSSGVRSIAINKDGHYLATSGIDRTMRIWDLRTYKQLQSYKVYEDCIRQTVQKPYLVHHLTSSVTGVQFCPYEDVLGVGHSTGFSSLIIPGAGEANFDALESNPYQTKKQRKEAEVKMLLEKIPADMIHLDSNVIVQVDKKGLEDAIEQHNQLKHLKPQKMEYEPRYKKKGRSKGQKLIQRKKGVVEEAQRDQIRESLNQRQTVDREREVTSARETGHVLDRFRRKDKT</sequence>
<keyword evidence="4" id="KW-0539">Nucleus</keyword>
<keyword evidence="3" id="KW-0677">Repeat</keyword>
<dbReference type="PROSITE" id="PS50294">
    <property type="entry name" value="WD_REPEATS_REGION"/>
    <property type="match status" value="1"/>
</dbReference>
<dbReference type="PROSITE" id="PS50082">
    <property type="entry name" value="WD_REPEATS_2"/>
    <property type="match status" value="1"/>
</dbReference>
<feature type="region of interest" description="Disordered" evidence="6">
    <location>
        <begin position="1"/>
        <end position="53"/>
    </location>
</feature>
<evidence type="ECO:0000256" key="4">
    <source>
        <dbReference type="ARBA" id="ARBA00023242"/>
    </source>
</evidence>
<feature type="compositionally biased region" description="Basic and acidic residues" evidence="6">
    <location>
        <begin position="503"/>
        <end position="514"/>
    </location>
</feature>